<dbReference type="HOGENOM" id="CLU_2121112_0_0_1"/>
<reference evidence="2 3" key="1">
    <citation type="journal article" date="2012" name="Science">
        <title>The Paleozoic origin of enzymatic lignin decomposition reconstructed from 31 fungal genomes.</title>
        <authorList>
            <person name="Floudas D."/>
            <person name="Binder M."/>
            <person name="Riley R."/>
            <person name="Barry K."/>
            <person name="Blanchette R.A."/>
            <person name="Henrissat B."/>
            <person name="Martinez A.T."/>
            <person name="Otillar R."/>
            <person name="Spatafora J.W."/>
            <person name="Yadav J.S."/>
            <person name="Aerts A."/>
            <person name="Benoit I."/>
            <person name="Boyd A."/>
            <person name="Carlson A."/>
            <person name="Copeland A."/>
            <person name="Coutinho P.M."/>
            <person name="de Vries R.P."/>
            <person name="Ferreira P."/>
            <person name="Findley K."/>
            <person name="Foster B."/>
            <person name="Gaskell J."/>
            <person name="Glotzer D."/>
            <person name="Gorecki P."/>
            <person name="Heitman J."/>
            <person name="Hesse C."/>
            <person name="Hori C."/>
            <person name="Igarashi K."/>
            <person name="Jurgens J.A."/>
            <person name="Kallen N."/>
            <person name="Kersten P."/>
            <person name="Kohler A."/>
            <person name="Kuees U."/>
            <person name="Kumar T.K.A."/>
            <person name="Kuo A."/>
            <person name="LaButti K."/>
            <person name="Larrondo L.F."/>
            <person name="Lindquist E."/>
            <person name="Ling A."/>
            <person name="Lombard V."/>
            <person name="Lucas S."/>
            <person name="Lundell T."/>
            <person name="Martin R."/>
            <person name="McLaughlin D.J."/>
            <person name="Morgenstern I."/>
            <person name="Morin E."/>
            <person name="Murat C."/>
            <person name="Nagy L.G."/>
            <person name="Nolan M."/>
            <person name="Ohm R.A."/>
            <person name="Patyshakuliyeva A."/>
            <person name="Rokas A."/>
            <person name="Ruiz-Duenas F.J."/>
            <person name="Sabat G."/>
            <person name="Salamov A."/>
            <person name="Samejima M."/>
            <person name="Schmutz J."/>
            <person name="Slot J.C."/>
            <person name="St John F."/>
            <person name="Stenlid J."/>
            <person name="Sun H."/>
            <person name="Sun S."/>
            <person name="Syed K."/>
            <person name="Tsang A."/>
            <person name="Wiebenga A."/>
            <person name="Young D."/>
            <person name="Pisabarro A."/>
            <person name="Eastwood D.C."/>
            <person name="Martin F."/>
            <person name="Cullen D."/>
            <person name="Grigoriev I.V."/>
            <person name="Hibbett D.S."/>
        </authorList>
    </citation>
    <scope>NUCLEOTIDE SEQUENCE</scope>
    <source>
        <strain evidence="3">FP-58527</strain>
    </source>
</reference>
<protein>
    <submittedName>
        <fullName evidence="2">Uncharacterized protein</fullName>
    </submittedName>
</protein>
<name>S8EIF6_FOMSC</name>
<gene>
    <name evidence="2" type="ORF">FOMPIDRAFT_1021697</name>
</gene>
<feature type="compositionally biased region" description="Low complexity" evidence="1">
    <location>
        <begin position="54"/>
        <end position="67"/>
    </location>
</feature>
<accession>S8EIF6</accession>
<feature type="region of interest" description="Disordered" evidence="1">
    <location>
        <begin position="20"/>
        <end position="114"/>
    </location>
</feature>
<dbReference type="OrthoDB" id="10415148at2759"/>
<dbReference type="EMBL" id="KE504125">
    <property type="protein sequence ID" value="EPT04952.1"/>
    <property type="molecule type" value="Genomic_DNA"/>
</dbReference>
<evidence type="ECO:0000313" key="2">
    <source>
        <dbReference type="EMBL" id="EPT04952.1"/>
    </source>
</evidence>
<keyword evidence="3" id="KW-1185">Reference proteome</keyword>
<feature type="compositionally biased region" description="Pro residues" evidence="1">
    <location>
        <begin position="83"/>
        <end position="97"/>
    </location>
</feature>
<evidence type="ECO:0000313" key="3">
    <source>
        <dbReference type="Proteomes" id="UP000015241"/>
    </source>
</evidence>
<proteinExistence type="predicted"/>
<organism evidence="2 3">
    <name type="scientific">Fomitopsis schrenkii</name>
    <name type="common">Brown rot fungus</name>
    <dbReference type="NCBI Taxonomy" id="2126942"/>
    <lineage>
        <taxon>Eukaryota</taxon>
        <taxon>Fungi</taxon>
        <taxon>Dikarya</taxon>
        <taxon>Basidiomycota</taxon>
        <taxon>Agaricomycotina</taxon>
        <taxon>Agaricomycetes</taxon>
        <taxon>Polyporales</taxon>
        <taxon>Fomitopsis</taxon>
    </lineage>
</organism>
<dbReference type="AlphaFoldDB" id="S8EIF6"/>
<sequence length="114" mass="12944">MVYHFDLTRALRFCCLCTDSPREPKSRRRNGRRRFNPLEEDVYEPPVLLHSSGPRQVTQVTQVQPRPVSKPSARNNRLSGLPPYTPRPVPLAMPPAYHPGSLTRPAASSPSSRW</sequence>
<feature type="compositionally biased region" description="Basic residues" evidence="1">
    <location>
        <begin position="25"/>
        <end position="35"/>
    </location>
</feature>
<evidence type="ECO:0000256" key="1">
    <source>
        <dbReference type="SAM" id="MobiDB-lite"/>
    </source>
</evidence>
<dbReference type="Proteomes" id="UP000015241">
    <property type="component" value="Unassembled WGS sequence"/>
</dbReference>
<dbReference type="InParanoid" id="S8EIF6"/>